<proteinExistence type="predicted"/>
<dbReference type="EMBL" id="VFLP01000008">
    <property type="protein sequence ID" value="TRX96925.1"/>
    <property type="molecule type" value="Genomic_DNA"/>
</dbReference>
<comment type="caution">
    <text evidence="2">The sequence shown here is derived from an EMBL/GenBank/DDBJ whole genome shotgun (WGS) entry which is preliminary data.</text>
</comment>
<name>A0A553I9N9_9PEZI</name>
<evidence type="ECO:0000256" key="1">
    <source>
        <dbReference type="SAM" id="MobiDB-lite"/>
    </source>
</evidence>
<feature type="region of interest" description="Disordered" evidence="1">
    <location>
        <begin position="52"/>
        <end position="72"/>
    </location>
</feature>
<sequence length="265" mass="30530">MDPSQNYGDQYYGGQDYGYQDYGGQYYSGQNYGGQYYTGQYYGRQVPSQPYANEATTSSYSMNEAAQGPSQHVNSMPQLVSQETKMRVAEQFVPINPLLGQLSQRLREPLESFLLTLMYTIFQRPQLGEVNVTLIYDRQRKNVQIKIWVYGPRWHIAVGIMKEFEKHLGGLFQQVGRMHGWDQTQLVWRIWNEGKTYSREEVCWPSQSSHMNPLAESLRRFAGESLGLGWFMSSTSSTIGYLEPCFLESIEAERTGRVIQVTLDE</sequence>
<reference evidence="3" key="1">
    <citation type="submission" date="2019-06" db="EMBL/GenBank/DDBJ databases">
        <title>Draft genome sequence of the griseofulvin-producing fungus Xylaria cubensis strain G536.</title>
        <authorList>
            <person name="Mead M.E."/>
            <person name="Raja H.A."/>
            <person name="Steenwyk J.L."/>
            <person name="Knowles S.L."/>
            <person name="Oberlies N.H."/>
            <person name="Rokas A."/>
        </authorList>
    </citation>
    <scope>NUCLEOTIDE SEQUENCE [LARGE SCALE GENOMIC DNA]</scope>
    <source>
        <strain evidence="3">G536</strain>
    </source>
</reference>
<evidence type="ECO:0000313" key="3">
    <source>
        <dbReference type="Proteomes" id="UP000319160"/>
    </source>
</evidence>
<keyword evidence="3" id="KW-1185">Reference proteome</keyword>
<evidence type="ECO:0000313" key="2">
    <source>
        <dbReference type="EMBL" id="TRX96925.1"/>
    </source>
</evidence>
<accession>A0A553I9N9</accession>
<dbReference type="AlphaFoldDB" id="A0A553I9N9"/>
<protein>
    <submittedName>
        <fullName evidence="2">Uncharacterized protein</fullName>
    </submittedName>
</protein>
<dbReference type="OrthoDB" id="10545315at2759"/>
<dbReference type="Proteomes" id="UP000319160">
    <property type="component" value="Unassembled WGS sequence"/>
</dbReference>
<organism evidence="2 3">
    <name type="scientific">Xylaria flabelliformis</name>
    <dbReference type="NCBI Taxonomy" id="2512241"/>
    <lineage>
        <taxon>Eukaryota</taxon>
        <taxon>Fungi</taxon>
        <taxon>Dikarya</taxon>
        <taxon>Ascomycota</taxon>
        <taxon>Pezizomycotina</taxon>
        <taxon>Sordariomycetes</taxon>
        <taxon>Xylariomycetidae</taxon>
        <taxon>Xylariales</taxon>
        <taxon>Xylariaceae</taxon>
        <taxon>Xylaria</taxon>
    </lineage>
</organism>
<gene>
    <name evidence="2" type="ORF">FHL15_002231</name>
</gene>